<name>A0A939BXK4_9ACTN</name>
<protein>
    <submittedName>
        <fullName evidence="1">DUF3349 domain-containing protein</fullName>
    </submittedName>
</protein>
<dbReference type="InterPro" id="IPR021784">
    <property type="entry name" value="DUF3349"/>
</dbReference>
<keyword evidence="2" id="KW-1185">Reference proteome</keyword>
<evidence type="ECO:0000313" key="1">
    <source>
        <dbReference type="EMBL" id="MBM9466075.1"/>
    </source>
</evidence>
<gene>
    <name evidence="1" type="ORF">JL106_02120</name>
</gene>
<organism evidence="1 2">
    <name type="scientific">Nakamurella leprariae</name>
    <dbReference type="NCBI Taxonomy" id="2803911"/>
    <lineage>
        <taxon>Bacteria</taxon>
        <taxon>Bacillati</taxon>
        <taxon>Actinomycetota</taxon>
        <taxon>Actinomycetes</taxon>
        <taxon>Nakamurellales</taxon>
        <taxon>Nakamurellaceae</taxon>
        <taxon>Nakamurella</taxon>
    </lineage>
</organism>
<sequence length="109" mass="11808">MGATARPALLLRPLPSWLHRIVAWFRDGYPAAAPRTGFVPALALLPRRMSDDQADGIAAAARASGREEFSSVDVGVLITRQIQELPTPADLQCASDRLRHSGFRVSTTV</sequence>
<dbReference type="RefSeq" id="WP_205259033.1">
    <property type="nucleotide sequence ID" value="NZ_JAERWK010000003.1"/>
</dbReference>
<dbReference type="AlphaFoldDB" id="A0A939BXK4"/>
<dbReference type="InterPro" id="IPR044918">
    <property type="entry name" value="DUF3349_helical"/>
</dbReference>
<dbReference type="Pfam" id="PF11829">
    <property type="entry name" value="DUF3349"/>
    <property type="match status" value="1"/>
</dbReference>
<dbReference type="Proteomes" id="UP000663792">
    <property type="component" value="Unassembled WGS sequence"/>
</dbReference>
<reference evidence="1" key="1">
    <citation type="submission" date="2021-01" db="EMBL/GenBank/DDBJ databases">
        <title>YIM 132084 draft genome.</title>
        <authorList>
            <person name="An D."/>
        </authorList>
    </citation>
    <scope>NUCLEOTIDE SEQUENCE</scope>
    <source>
        <strain evidence="1">YIM 132084</strain>
    </source>
</reference>
<comment type="caution">
    <text evidence="1">The sequence shown here is derived from an EMBL/GenBank/DDBJ whole genome shotgun (WGS) entry which is preliminary data.</text>
</comment>
<dbReference type="Gene3D" id="1.10.150.430">
    <property type="entry name" value="DUF3349, helical bundle"/>
    <property type="match status" value="1"/>
</dbReference>
<dbReference type="EMBL" id="JAERWK010000003">
    <property type="protein sequence ID" value="MBM9466075.1"/>
    <property type="molecule type" value="Genomic_DNA"/>
</dbReference>
<accession>A0A939BXK4</accession>
<evidence type="ECO:0000313" key="2">
    <source>
        <dbReference type="Proteomes" id="UP000663792"/>
    </source>
</evidence>
<proteinExistence type="predicted"/>